<feature type="region of interest" description="Disordered" evidence="7">
    <location>
        <begin position="206"/>
        <end position="249"/>
    </location>
</feature>
<feature type="region of interest" description="Disordered" evidence="7">
    <location>
        <begin position="263"/>
        <end position="287"/>
    </location>
</feature>
<evidence type="ECO:0000256" key="4">
    <source>
        <dbReference type="ARBA" id="ARBA00023002"/>
    </source>
</evidence>
<dbReference type="InterPro" id="IPR008255">
    <property type="entry name" value="Pyr_nucl-diS_OxRdtase_2_AS"/>
</dbReference>
<dbReference type="InterPro" id="IPR036249">
    <property type="entry name" value="Thioredoxin-like_sf"/>
</dbReference>
<dbReference type="InterPro" id="IPR050097">
    <property type="entry name" value="Ferredoxin-NADP_redctase_2"/>
</dbReference>
<gene>
    <name evidence="10" type="ORF">TrLO_g227</name>
</gene>
<feature type="compositionally biased region" description="Low complexity" evidence="7">
    <location>
        <begin position="640"/>
        <end position="652"/>
    </location>
</feature>
<dbReference type="GO" id="GO:0097237">
    <property type="term" value="P:cellular response to toxic substance"/>
    <property type="evidence" value="ECO:0007669"/>
    <property type="project" value="UniProtKB-ARBA"/>
</dbReference>
<dbReference type="InterPro" id="IPR013766">
    <property type="entry name" value="Thioredoxin_domain"/>
</dbReference>
<feature type="region of interest" description="Disordered" evidence="7">
    <location>
        <begin position="637"/>
        <end position="686"/>
    </location>
</feature>
<keyword evidence="6" id="KW-0676">Redox-active center</keyword>
<dbReference type="SUPFAM" id="SSF51905">
    <property type="entry name" value="FAD/NAD(P)-binding domain"/>
    <property type="match status" value="1"/>
</dbReference>
<dbReference type="Proteomes" id="UP001165122">
    <property type="component" value="Unassembled WGS sequence"/>
</dbReference>
<evidence type="ECO:0000256" key="5">
    <source>
        <dbReference type="ARBA" id="ARBA00023157"/>
    </source>
</evidence>
<dbReference type="PRINTS" id="PR00469">
    <property type="entry name" value="PNDRDTASEII"/>
</dbReference>
<dbReference type="Gene3D" id="3.50.50.60">
    <property type="entry name" value="FAD/NAD(P)-binding domain"/>
    <property type="match status" value="2"/>
</dbReference>
<organism evidence="10 11">
    <name type="scientific">Triparma laevis f. longispina</name>
    <dbReference type="NCBI Taxonomy" id="1714387"/>
    <lineage>
        <taxon>Eukaryota</taxon>
        <taxon>Sar</taxon>
        <taxon>Stramenopiles</taxon>
        <taxon>Ochrophyta</taxon>
        <taxon>Bolidophyceae</taxon>
        <taxon>Parmales</taxon>
        <taxon>Triparmaceae</taxon>
        <taxon>Triparma</taxon>
    </lineage>
</organism>
<dbReference type="CDD" id="cd02947">
    <property type="entry name" value="TRX_family"/>
    <property type="match status" value="1"/>
</dbReference>
<evidence type="ECO:0000259" key="9">
    <source>
        <dbReference type="PROSITE" id="PS51352"/>
    </source>
</evidence>
<dbReference type="PRINTS" id="PR00368">
    <property type="entry name" value="FADPNR"/>
</dbReference>
<proteinExistence type="inferred from homology"/>
<dbReference type="Pfam" id="PF00085">
    <property type="entry name" value="Thioredoxin"/>
    <property type="match status" value="1"/>
</dbReference>
<evidence type="ECO:0000256" key="1">
    <source>
        <dbReference type="ARBA" id="ARBA00009333"/>
    </source>
</evidence>
<dbReference type="Gene3D" id="3.40.30.10">
    <property type="entry name" value="Glutaredoxin"/>
    <property type="match status" value="1"/>
</dbReference>
<evidence type="ECO:0000256" key="8">
    <source>
        <dbReference type="SAM" id="SignalP"/>
    </source>
</evidence>
<keyword evidence="11" id="KW-1185">Reference proteome</keyword>
<feature type="compositionally biased region" description="Basic and acidic residues" evidence="7">
    <location>
        <begin position="653"/>
        <end position="677"/>
    </location>
</feature>
<feature type="chain" id="PRO_5040721413" description="Thioredoxin domain-containing protein" evidence="8">
    <location>
        <begin position="25"/>
        <end position="686"/>
    </location>
</feature>
<sequence>MLRLNAPSVLRLVLFLALLLCVHGRPAVRTIRDTAQFDALLKKHSEETGMPVIVDFYSESCGPCRQIAPAYKKLAKEMSDKAVFVKVDVNSQHQLSSRYGVRSMPTFLFFVGGKKFKEFSGAGEQQLRQFTDMSISKAEGENVELTFESLMEYYAVHDPMKAEEDVEIVYKACAKQSKAKGKCAGGAAKELGRKLNKKYSKRPKTIKRFTAVEKDDEKPEAGGEKSSKKEKTQKKEKKKTALSLSDIPKEELMAEIEKRNLAEAEAKEDAEEDDDDDDDLQTSTYTPSEFPERVVIIGSGPAGLSAAVYAARAGLRPVVVAPPMGGQLQGKGVDVENYPGLFNVTGPEVVSKMREQAALFGTVFEGDMVTNVNIDKRPFSVELKEGKSISTHSVIVATGADSIWLGVEGEYEHRGAGVSSCATCDGHLFRDQTVIVVGGGDSAMEDALVLSRTSKEVIIVVRRDVLRASKVLATRVIEKENIKIVWNSTVEEIKGGVIEGVAGEDGEEGTESKNVVKGAMIKDVNTGKLEEISCDAVFVAIGHSPNTEFLGGQIAHSKTHNGYLEVEGMSSRTNVAGIFAAGDSADAVYRQAITSAGSGAMAALDVERYLSEHGLGNEEEEFERQMMEEMMADEIVDDSGGYNAYENANAGAGRKESSKAPEKPKKEKKEEEEVKKEEEDEEHIEL</sequence>
<protein>
    <recommendedName>
        <fullName evidence="9">Thioredoxin domain-containing protein</fullName>
    </recommendedName>
</protein>
<dbReference type="OrthoDB" id="672at2759"/>
<evidence type="ECO:0000256" key="6">
    <source>
        <dbReference type="ARBA" id="ARBA00023284"/>
    </source>
</evidence>
<keyword evidence="5" id="KW-1015">Disulfide bond</keyword>
<evidence type="ECO:0000256" key="2">
    <source>
        <dbReference type="ARBA" id="ARBA00022630"/>
    </source>
</evidence>
<feature type="signal peptide" evidence="8">
    <location>
        <begin position="1"/>
        <end position="24"/>
    </location>
</feature>
<keyword evidence="3" id="KW-0274">FAD</keyword>
<dbReference type="PANTHER" id="PTHR48105">
    <property type="entry name" value="THIOREDOXIN REDUCTASE 1-RELATED-RELATED"/>
    <property type="match status" value="1"/>
</dbReference>
<comment type="caution">
    <text evidence="10">The sequence shown here is derived from an EMBL/GenBank/DDBJ whole genome shotgun (WGS) entry which is preliminary data.</text>
</comment>
<dbReference type="InterPro" id="IPR023753">
    <property type="entry name" value="FAD/NAD-binding_dom"/>
</dbReference>
<feature type="compositionally biased region" description="Basic and acidic residues" evidence="7">
    <location>
        <begin position="210"/>
        <end position="230"/>
    </location>
</feature>
<dbReference type="SUPFAM" id="SSF52833">
    <property type="entry name" value="Thioredoxin-like"/>
    <property type="match status" value="1"/>
</dbReference>
<reference evidence="11" key="1">
    <citation type="journal article" date="2023" name="Commun. Biol.">
        <title>Genome analysis of Parmales, the sister group of diatoms, reveals the evolutionary specialization of diatoms from phago-mixotrophs to photoautotrophs.</title>
        <authorList>
            <person name="Ban H."/>
            <person name="Sato S."/>
            <person name="Yoshikawa S."/>
            <person name="Yamada K."/>
            <person name="Nakamura Y."/>
            <person name="Ichinomiya M."/>
            <person name="Sato N."/>
            <person name="Blanc-Mathieu R."/>
            <person name="Endo H."/>
            <person name="Kuwata A."/>
            <person name="Ogata H."/>
        </authorList>
    </citation>
    <scope>NUCLEOTIDE SEQUENCE [LARGE SCALE GENOMIC DNA]</scope>
    <source>
        <strain evidence="11">NIES 3700</strain>
    </source>
</reference>
<feature type="compositionally biased region" description="Acidic residues" evidence="7">
    <location>
        <begin position="268"/>
        <end position="280"/>
    </location>
</feature>
<evidence type="ECO:0000313" key="11">
    <source>
        <dbReference type="Proteomes" id="UP001165122"/>
    </source>
</evidence>
<dbReference type="PROSITE" id="PS00573">
    <property type="entry name" value="PYRIDINE_REDOX_2"/>
    <property type="match status" value="1"/>
</dbReference>
<feature type="domain" description="Thioredoxin" evidence="9">
    <location>
        <begin position="7"/>
        <end position="136"/>
    </location>
</feature>
<name>A0A9W7A4G8_9STRA</name>
<dbReference type="PROSITE" id="PS51352">
    <property type="entry name" value="THIOREDOXIN_2"/>
    <property type="match status" value="1"/>
</dbReference>
<feature type="compositionally biased region" description="Basic residues" evidence="7">
    <location>
        <begin position="231"/>
        <end position="240"/>
    </location>
</feature>
<dbReference type="EMBL" id="BRXW01000506">
    <property type="protein sequence ID" value="GMH61195.1"/>
    <property type="molecule type" value="Genomic_DNA"/>
</dbReference>
<keyword evidence="4" id="KW-0560">Oxidoreductase</keyword>
<evidence type="ECO:0000256" key="7">
    <source>
        <dbReference type="SAM" id="MobiDB-lite"/>
    </source>
</evidence>
<dbReference type="GO" id="GO:0016668">
    <property type="term" value="F:oxidoreductase activity, acting on a sulfur group of donors, NAD(P) as acceptor"/>
    <property type="evidence" value="ECO:0007669"/>
    <property type="project" value="UniProtKB-ARBA"/>
</dbReference>
<keyword evidence="2" id="KW-0285">Flavoprotein</keyword>
<dbReference type="InterPro" id="IPR036188">
    <property type="entry name" value="FAD/NAD-bd_sf"/>
</dbReference>
<accession>A0A9W7A4G8</accession>
<dbReference type="Pfam" id="PF07992">
    <property type="entry name" value="Pyr_redox_2"/>
    <property type="match status" value="1"/>
</dbReference>
<evidence type="ECO:0000313" key="10">
    <source>
        <dbReference type="EMBL" id="GMH61195.1"/>
    </source>
</evidence>
<comment type="similarity">
    <text evidence="1">Belongs to the class-II pyridine nucleotide-disulfide oxidoreductase family.</text>
</comment>
<keyword evidence="8" id="KW-0732">Signal</keyword>
<evidence type="ECO:0000256" key="3">
    <source>
        <dbReference type="ARBA" id="ARBA00022827"/>
    </source>
</evidence>
<dbReference type="AlphaFoldDB" id="A0A9W7A4G8"/>